<evidence type="ECO:0000256" key="1">
    <source>
        <dbReference type="ARBA" id="ARBA00008007"/>
    </source>
</evidence>
<dbReference type="AlphaFoldDB" id="A0A6J7GCB6"/>
<dbReference type="PANTHER" id="PTHR47505:SF1">
    <property type="entry name" value="DNA UTILIZATION PROTEIN YHGH"/>
    <property type="match status" value="1"/>
</dbReference>
<sequence length="226" mass="24581">MITRFVQVVQTSAREYSDVIFSRQCVGCDRLGKVICDNCRSLIPTLAQQRDAHYELWFGAPYESVVREMINAHKDHGVRALTQDLGMVLGRAVWSAAMSSSTTRPIVLVPIPPHATSLQRRGRDTVFEIAMKAARVVSDRGMPCSVAPSLIRIHETQRSAGKSVSERREVHGSFGVRPGKLILSRVIAVDDIVTTGATTNEAVRALQAAGIGVDSIACIASTAARR</sequence>
<dbReference type="CDD" id="cd06223">
    <property type="entry name" value="PRTases_typeI"/>
    <property type="match status" value="1"/>
</dbReference>
<dbReference type="Gene3D" id="3.40.50.2020">
    <property type="match status" value="1"/>
</dbReference>
<proteinExistence type="inferred from homology"/>
<dbReference type="InterPro" id="IPR051910">
    <property type="entry name" value="ComF/GntX_DNA_util-trans"/>
</dbReference>
<dbReference type="PANTHER" id="PTHR47505">
    <property type="entry name" value="DNA UTILIZATION PROTEIN YHGH"/>
    <property type="match status" value="1"/>
</dbReference>
<comment type="similarity">
    <text evidence="1">Belongs to the ComF/GntX family.</text>
</comment>
<dbReference type="InterPro" id="IPR000836">
    <property type="entry name" value="PRTase_dom"/>
</dbReference>
<dbReference type="InterPro" id="IPR029057">
    <property type="entry name" value="PRTase-like"/>
</dbReference>
<organism evidence="2">
    <name type="scientific">freshwater metagenome</name>
    <dbReference type="NCBI Taxonomy" id="449393"/>
    <lineage>
        <taxon>unclassified sequences</taxon>
        <taxon>metagenomes</taxon>
        <taxon>ecological metagenomes</taxon>
    </lineage>
</organism>
<accession>A0A6J7GCB6</accession>
<dbReference type="EMBL" id="CAFBMC010000067">
    <property type="protein sequence ID" value="CAB4904666.1"/>
    <property type="molecule type" value="Genomic_DNA"/>
</dbReference>
<protein>
    <submittedName>
        <fullName evidence="2">Unannotated protein</fullName>
    </submittedName>
</protein>
<reference evidence="2" key="1">
    <citation type="submission" date="2020-05" db="EMBL/GenBank/DDBJ databases">
        <authorList>
            <person name="Chiriac C."/>
            <person name="Salcher M."/>
            <person name="Ghai R."/>
            <person name="Kavagutti S V."/>
        </authorList>
    </citation>
    <scope>NUCLEOTIDE SEQUENCE</scope>
</reference>
<evidence type="ECO:0000313" key="2">
    <source>
        <dbReference type="EMBL" id="CAB4904666.1"/>
    </source>
</evidence>
<gene>
    <name evidence="2" type="ORF">UFOPK3495_01177</name>
</gene>
<name>A0A6J7GCB6_9ZZZZ</name>
<dbReference type="SUPFAM" id="SSF53271">
    <property type="entry name" value="PRTase-like"/>
    <property type="match status" value="1"/>
</dbReference>